<accession>A0ABV2KPT9</accession>
<dbReference type="PIRSF" id="PIRSF006268">
    <property type="entry name" value="ApbE"/>
    <property type="match status" value="1"/>
</dbReference>
<dbReference type="RefSeq" id="WP_354152925.1">
    <property type="nucleotide sequence ID" value="NZ_JBEPMN010000019.1"/>
</dbReference>
<sequence length="330" mass="34669">MSKMSIEAKRQALNGPTMGTRWTALFYAAEAFDPGPVRDALQAAVDEVDAQMSTWKPGSDLMRLNAAPSGAWVEVPKRLMEVLALALDIGRASGGAFDIGMGDAVAAWGFGPATADQHLIRNARDAPRRPAHSVLELDSTSTTVRKAAPITLDLNGIAKGYGVDRLAETLHGFGISSGLVGIDGEMRALGLRPDGQPWAIAIEAPDPDRRAPQSLLALQDAAVATSGDYRHGVTVQGRRLSHTMDPMTGAPLRSSPASVTVVARSCAEADAWATALMVLGAEAGSDLAVRRGLDALFLERRADGVQARTVGPLFDGGVASRSGRERSVVI</sequence>
<name>A0ABV2KPT9_9HYPH</name>
<evidence type="ECO:0000256" key="11">
    <source>
        <dbReference type="PIRNR" id="PIRNR006268"/>
    </source>
</evidence>
<dbReference type="EMBL" id="JBEPMN010000019">
    <property type="protein sequence ID" value="MET3663105.1"/>
    <property type="molecule type" value="Genomic_DNA"/>
</dbReference>
<dbReference type="PANTHER" id="PTHR30040">
    <property type="entry name" value="THIAMINE BIOSYNTHESIS LIPOPROTEIN APBE"/>
    <property type="match status" value="1"/>
</dbReference>
<evidence type="ECO:0000256" key="5">
    <source>
        <dbReference type="ARBA" id="ARBA00022679"/>
    </source>
</evidence>
<evidence type="ECO:0000256" key="6">
    <source>
        <dbReference type="ARBA" id="ARBA00022723"/>
    </source>
</evidence>
<dbReference type="InterPro" id="IPR003374">
    <property type="entry name" value="ApbE-like_sf"/>
</dbReference>
<evidence type="ECO:0000313" key="13">
    <source>
        <dbReference type="Proteomes" id="UP001549143"/>
    </source>
</evidence>
<dbReference type="PANTHER" id="PTHR30040:SF2">
    <property type="entry name" value="FAD:PROTEIN FMN TRANSFERASE"/>
    <property type="match status" value="1"/>
</dbReference>
<comment type="similarity">
    <text evidence="11">Belongs to the ApbE family.</text>
</comment>
<evidence type="ECO:0000256" key="1">
    <source>
        <dbReference type="ARBA" id="ARBA00001946"/>
    </source>
</evidence>
<gene>
    <name evidence="12" type="ORF">ABID44_003460</name>
</gene>
<evidence type="ECO:0000256" key="8">
    <source>
        <dbReference type="ARBA" id="ARBA00022842"/>
    </source>
</evidence>
<keyword evidence="13" id="KW-1185">Reference proteome</keyword>
<proteinExistence type="inferred from homology"/>
<evidence type="ECO:0000256" key="3">
    <source>
        <dbReference type="ARBA" id="ARBA00016337"/>
    </source>
</evidence>
<comment type="cofactor">
    <cofactor evidence="1">
        <name>Mg(2+)</name>
        <dbReference type="ChEBI" id="CHEBI:18420"/>
    </cofactor>
</comment>
<evidence type="ECO:0000256" key="4">
    <source>
        <dbReference type="ARBA" id="ARBA00022630"/>
    </source>
</evidence>
<dbReference type="Pfam" id="PF02424">
    <property type="entry name" value="ApbE"/>
    <property type="match status" value="1"/>
</dbReference>
<protein>
    <recommendedName>
        <fullName evidence="3 11">FAD:protein FMN transferase</fullName>
        <ecNumber evidence="2 11">2.7.1.180</ecNumber>
    </recommendedName>
    <alternativeName>
        <fullName evidence="9 11">Flavin transferase</fullName>
    </alternativeName>
</protein>
<comment type="catalytic activity">
    <reaction evidence="10 11">
        <text>L-threonyl-[protein] + FAD = FMN-L-threonyl-[protein] + AMP + H(+)</text>
        <dbReference type="Rhea" id="RHEA:36847"/>
        <dbReference type="Rhea" id="RHEA-COMP:11060"/>
        <dbReference type="Rhea" id="RHEA-COMP:11061"/>
        <dbReference type="ChEBI" id="CHEBI:15378"/>
        <dbReference type="ChEBI" id="CHEBI:30013"/>
        <dbReference type="ChEBI" id="CHEBI:57692"/>
        <dbReference type="ChEBI" id="CHEBI:74257"/>
        <dbReference type="ChEBI" id="CHEBI:456215"/>
        <dbReference type="EC" id="2.7.1.180"/>
    </reaction>
</comment>
<dbReference type="SUPFAM" id="SSF143631">
    <property type="entry name" value="ApbE-like"/>
    <property type="match status" value="1"/>
</dbReference>
<comment type="caution">
    <text evidence="12">The sequence shown here is derived from an EMBL/GenBank/DDBJ whole genome shotgun (WGS) entry which is preliminary data.</text>
</comment>
<keyword evidence="5 11" id="KW-0808">Transferase</keyword>
<evidence type="ECO:0000256" key="10">
    <source>
        <dbReference type="ARBA" id="ARBA00048540"/>
    </source>
</evidence>
<reference evidence="12 13" key="1">
    <citation type="submission" date="2024-06" db="EMBL/GenBank/DDBJ databases">
        <title>Genomic Encyclopedia of Type Strains, Phase IV (KMG-IV): sequencing the most valuable type-strain genomes for metagenomic binning, comparative biology and taxonomic classification.</title>
        <authorList>
            <person name="Goeker M."/>
        </authorList>
    </citation>
    <scope>NUCLEOTIDE SEQUENCE [LARGE SCALE GENOMIC DNA]</scope>
    <source>
        <strain evidence="12 13">DSM 19730</strain>
    </source>
</reference>
<dbReference type="InterPro" id="IPR024932">
    <property type="entry name" value="ApbE"/>
</dbReference>
<evidence type="ECO:0000256" key="2">
    <source>
        <dbReference type="ARBA" id="ARBA00011955"/>
    </source>
</evidence>
<evidence type="ECO:0000256" key="7">
    <source>
        <dbReference type="ARBA" id="ARBA00022827"/>
    </source>
</evidence>
<evidence type="ECO:0000256" key="9">
    <source>
        <dbReference type="ARBA" id="ARBA00031306"/>
    </source>
</evidence>
<keyword evidence="8 11" id="KW-0460">Magnesium</keyword>
<keyword evidence="12" id="KW-0449">Lipoprotein</keyword>
<keyword evidence="7 11" id="KW-0274">FAD</keyword>
<keyword evidence="6 11" id="KW-0479">Metal-binding</keyword>
<keyword evidence="4 11" id="KW-0285">Flavoprotein</keyword>
<dbReference type="Proteomes" id="UP001549143">
    <property type="component" value="Unassembled WGS sequence"/>
</dbReference>
<dbReference type="Gene3D" id="3.10.520.10">
    <property type="entry name" value="ApbE-like domains"/>
    <property type="match status" value="1"/>
</dbReference>
<evidence type="ECO:0000313" key="12">
    <source>
        <dbReference type="EMBL" id="MET3663105.1"/>
    </source>
</evidence>
<organism evidence="12 13">
    <name type="scientific">Aquamicrobium ahrensii</name>
    <dbReference type="NCBI Taxonomy" id="469551"/>
    <lineage>
        <taxon>Bacteria</taxon>
        <taxon>Pseudomonadati</taxon>
        <taxon>Pseudomonadota</taxon>
        <taxon>Alphaproteobacteria</taxon>
        <taxon>Hyphomicrobiales</taxon>
        <taxon>Phyllobacteriaceae</taxon>
        <taxon>Aquamicrobium</taxon>
    </lineage>
</organism>
<dbReference type="EC" id="2.7.1.180" evidence="2 11"/>